<dbReference type="InterPro" id="IPR038404">
    <property type="entry name" value="TRAP_DctP_sf"/>
</dbReference>
<gene>
    <name evidence="2" type="ORF">HLUCCX14_01975</name>
</gene>
<dbReference type="AlphaFoldDB" id="A0A0N8KL99"/>
<feature type="chain" id="PRO_5006028052" evidence="1">
    <location>
        <begin position="28"/>
        <end position="349"/>
    </location>
</feature>
<dbReference type="Gene3D" id="3.40.190.170">
    <property type="entry name" value="Bacterial extracellular solute-binding protein, family 7"/>
    <property type="match status" value="1"/>
</dbReference>
<evidence type="ECO:0000313" key="3">
    <source>
        <dbReference type="Proteomes" id="UP000050416"/>
    </source>
</evidence>
<name>A0A0N8KL99_9GAMM</name>
<dbReference type="Proteomes" id="UP000050416">
    <property type="component" value="Unassembled WGS sequence"/>
</dbReference>
<dbReference type="EMBL" id="LJZQ01000002">
    <property type="protein sequence ID" value="KPQ30346.1"/>
    <property type="molecule type" value="Genomic_DNA"/>
</dbReference>
<dbReference type="Pfam" id="PF19582">
    <property type="entry name" value="AdeT1_2"/>
    <property type="match status" value="1"/>
</dbReference>
<comment type="caution">
    <text evidence="2">The sequence shown here is derived from an EMBL/GenBank/DDBJ whole genome shotgun (WGS) entry which is preliminary data.</text>
</comment>
<dbReference type="OrthoDB" id="9771186at2"/>
<protein>
    <submittedName>
        <fullName evidence="2">Gene 25-like lysozyme</fullName>
    </submittedName>
</protein>
<accession>A0A0N8KL99</accession>
<dbReference type="InterPro" id="IPR045758">
    <property type="entry name" value="AdeT1/2"/>
</dbReference>
<sequence length="349" mass="39164">MKKLCQLPLKLVLIAGLLFLILRPALAATERKQFCVFDVAGANGFVYQMLRDYQRSAIGAGVSLAMQPYSDEDLAVRDFQQRRCDLVALTDMGVRNFNDFTGSISAIGAVPYYEDLRVLLQGLPGPRIARHLSQGGYEVLGVAPMGAAYLFVNDRDINHVAALTDKRITVFEGHHDARHLVEFVGAKPVAATISNFARLFNSGQADISYAPAAAWEVLEMFRGAGDRGGIIRYPVGQVTVQLVAREGEFSPEFVRESRKLMARLYQEAIRVIRQFEDRIPEERWVDIAPEDMREYQEMLRQVRIDLLSDQGQDAPLASAVYHEDMMTILRKIRCYTNPGAGECSDQNRE</sequence>
<keyword evidence="1" id="KW-0732">Signal</keyword>
<proteinExistence type="predicted"/>
<organism evidence="2 3">
    <name type="scientific">Marinobacter excellens HL-55</name>
    <dbReference type="NCBI Taxonomy" id="1305731"/>
    <lineage>
        <taxon>Bacteria</taxon>
        <taxon>Pseudomonadati</taxon>
        <taxon>Pseudomonadota</taxon>
        <taxon>Gammaproteobacteria</taxon>
        <taxon>Pseudomonadales</taxon>
        <taxon>Marinobacteraceae</taxon>
        <taxon>Marinobacter</taxon>
    </lineage>
</organism>
<evidence type="ECO:0000256" key="1">
    <source>
        <dbReference type="SAM" id="SignalP"/>
    </source>
</evidence>
<evidence type="ECO:0000313" key="2">
    <source>
        <dbReference type="EMBL" id="KPQ30346.1"/>
    </source>
</evidence>
<dbReference type="PATRIC" id="fig|1305731.5.peg.3187"/>
<dbReference type="STRING" id="1305731.GCA_000934705_01476"/>
<reference evidence="2 3" key="1">
    <citation type="submission" date="2015-09" db="EMBL/GenBank/DDBJ databases">
        <title>Identification and resolution of microdiversity through metagenomic sequencing of parallel consortia.</title>
        <authorList>
            <person name="Nelson W.C."/>
            <person name="Romine M.F."/>
            <person name="Lindemann S.R."/>
        </authorList>
    </citation>
    <scope>NUCLEOTIDE SEQUENCE [LARGE SCALE GENOMIC DNA]</scope>
    <source>
        <strain evidence="2">HL-55</strain>
    </source>
</reference>
<feature type="signal peptide" evidence="1">
    <location>
        <begin position="1"/>
        <end position="27"/>
    </location>
</feature>